<dbReference type="CDD" id="cd00063">
    <property type="entry name" value="FN3"/>
    <property type="match status" value="5"/>
</dbReference>
<dbReference type="GO" id="GO:0004725">
    <property type="term" value="F:protein tyrosine phosphatase activity"/>
    <property type="evidence" value="ECO:0007669"/>
    <property type="project" value="InterPro"/>
</dbReference>
<dbReference type="InterPro" id="IPR036116">
    <property type="entry name" value="FN3_sf"/>
</dbReference>
<keyword evidence="1" id="KW-0378">Hydrolase</keyword>
<feature type="domain" description="Fibronectin type-III" evidence="5">
    <location>
        <begin position="361"/>
        <end position="450"/>
    </location>
</feature>
<feature type="compositionally biased region" description="Polar residues" evidence="2">
    <location>
        <begin position="142"/>
        <end position="151"/>
    </location>
</feature>
<dbReference type="Pfam" id="PF00041">
    <property type="entry name" value="fn3"/>
    <property type="match status" value="4"/>
</dbReference>
<organism evidence="6 7">
    <name type="scientific">Pomacea canaliculata</name>
    <name type="common">Golden apple snail</name>
    <dbReference type="NCBI Taxonomy" id="400727"/>
    <lineage>
        <taxon>Eukaryota</taxon>
        <taxon>Metazoa</taxon>
        <taxon>Spiralia</taxon>
        <taxon>Lophotrochozoa</taxon>
        <taxon>Mollusca</taxon>
        <taxon>Gastropoda</taxon>
        <taxon>Caenogastropoda</taxon>
        <taxon>Architaenioglossa</taxon>
        <taxon>Ampullarioidea</taxon>
        <taxon>Ampullariidae</taxon>
        <taxon>Pomacea</taxon>
    </lineage>
</organism>
<evidence type="ECO:0008006" key="8">
    <source>
        <dbReference type="Google" id="ProtNLM"/>
    </source>
</evidence>
<dbReference type="Gene3D" id="2.60.40.10">
    <property type="entry name" value="Immunoglobulins"/>
    <property type="match status" value="5"/>
</dbReference>
<feature type="compositionally biased region" description="Polar residues" evidence="2">
    <location>
        <begin position="105"/>
        <end position="132"/>
    </location>
</feature>
<feature type="compositionally biased region" description="Basic residues" evidence="2">
    <location>
        <begin position="159"/>
        <end position="173"/>
    </location>
</feature>
<dbReference type="PRINTS" id="PR00700">
    <property type="entry name" value="PRTYPHPHTASE"/>
</dbReference>
<feature type="domain" description="Fibronectin type-III" evidence="5">
    <location>
        <begin position="538"/>
        <end position="629"/>
    </location>
</feature>
<dbReference type="Pfam" id="PF00102">
    <property type="entry name" value="Y_phosphatase"/>
    <property type="match status" value="1"/>
</dbReference>
<dbReference type="OrthoDB" id="6277409at2759"/>
<feature type="transmembrane region" description="Helical" evidence="3">
    <location>
        <begin position="1182"/>
        <end position="1207"/>
    </location>
</feature>
<evidence type="ECO:0000259" key="4">
    <source>
        <dbReference type="PROSITE" id="PS50055"/>
    </source>
</evidence>
<dbReference type="InterPro" id="IPR003961">
    <property type="entry name" value="FN3_dom"/>
</dbReference>
<dbReference type="STRING" id="400727.A0A2T7P4K0"/>
<reference evidence="6 7" key="1">
    <citation type="submission" date="2018-04" db="EMBL/GenBank/DDBJ databases">
        <title>The genome of golden apple snail Pomacea canaliculata provides insight into stress tolerance and invasive adaptation.</title>
        <authorList>
            <person name="Liu C."/>
            <person name="Liu B."/>
            <person name="Ren Y."/>
            <person name="Zhang Y."/>
            <person name="Wang H."/>
            <person name="Li S."/>
            <person name="Jiang F."/>
            <person name="Yin L."/>
            <person name="Zhang G."/>
            <person name="Qian W."/>
            <person name="Fan W."/>
        </authorList>
    </citation>
    <scope>NUCLEOTIDE SEQUENCE [LARGE SCALE GENOMIC DNA]</scope>
    <source>
        <strain evidence="6">SZHN2017</strain>
        <tissue evidence="6">Muscle</tissue>
    </source>
</reference>
<feature type="domain" description="Fibronectin type-III" evidence="5">
    <location>
        <begin position="951"/>
        <end position="1045"/>
    </location>
</feature>
<feature type="region of interest" description="Disordered" evidence="2">
    <location>
        <begin position="105"/>
        <end position="174"/>
    </location>
</feature>
<comment type="caution">
    <text evidence="6">The sequence shown here is derived from an EMBL/GenBank/DDBJ whole genome shotgun (WGS) entry which is preliminary data.</text>
</comment>
<dbReference type="SUPFAM" id="SSF52799">
    <property type="entry name" value="(Phosphotyrosine protein) phosphatases II"/>
    <property type="match status" value="1"/>
</dbReference>
<keyword evidence="3" id="KW-0472">Membrane</keyword>
<feature type="compositionally biased region" description="Polar residues" evidence="2">
    <location>
        <begin position="439"/>
        <end position="449"/>
    </location>
</feature>
<keyword evidence="3" id="KW-1133">Transmembrane helix</keyword>
<evidence type="ECO:0000256" key="1">
    <source>
        <dbReference type="ARBA" id="ARBA00022912"/>
    </source>
</evidence>
<dbReference type="InterPro" id="IPR029021">
    <property type="entry name" value="Prot-tyrosine_phosphatase-like"/>
</dbReference>
<evidence type="ECO:0000256" key="3">
    <source>
        <dbReference type="SAM" id="Phobius"/>
    </source>
</evidence>
<accession>A0A2T7P4K0</accession>
<dbReference type="PROSITE" id="PS50853">
    <property type="entry name" value="FN3"/>
    <property type="match status" value="4"/>
</dbReference>
<evidence type="ECO:0000313" key="6">
    <source>
        <dbReference type="EMBL" id="PVD28338.1"/>
    </source>
</evidence>
<sequence>MLVPRADHFRRHPVQAEVGTTQDESHQCGCVFCQFVQDLSASCSHLLPVSTAHQPVTMVRWFRQTGLGTMTAAVTAKMVVTAMMVMLHCVLIHSASTDDLATLPADSSSRDASSLQKVSDVHSTGAQYGTEVTKSDEHSRSSDALTSQSDVPNFVITRGNKKGQGKVSRKRSTYARVTPVRTTKVRRGTQQGESTQINTQTTRSAELMLASQHLTDDMSTVLTTTEMSTTSTTTTRRPLVLGDTCRSPSDCQKNINRSTCASGVCVCAEGYFKIETRCYAEPRNLRVTQRNDSVNISWEGDNIEYTVYINISNKYNTTFKMLNVTGTQVDFSPIHPGSGIKAVVSVWGSNSSTGTANATIAPSSPQRLNITFVNDTCMEAEWSPGTGVTEQYRVYVMYLDRRTRHVTTQTTWTYCGLSPGEQFNVSVYAMSNSVLSRVPASTSDYTTPSKPRDGRLQNTGLTNTWRVDIWWSSGSNKDKEFVVTVENRTDINPSVVTPSGPRYTSRIHISYGSRFTISIQAVKHGKKSSPLQITECTAPGTVERLTVVSSGYNWIELEWSPPAGDVDSFEYEVTVQKPGSRDRVHVTDKLSYKVGNLTPGTNYTLKVRVKFCNLTSDYTTVSGATSLEGLSEFEVHPSLDSPVLKIIWEHPLRDKGGVAFLLTVSENNETVIYNQNITQSPLSVSVNSFGKCFVVTLLVTGTPRRMPETKWISTPEKAPGPVVDLTYKRLTQDRTSLNISWSRPEVTNGVITEYRLSVTGTRGGNYLQTLTCQGNHCKLHCGNKHRTRKATVQGGSTSYFSGDEKHFSVLVRNLSLYENYDIRVTASTSQFTGPAVQLKTDDQLLDAVENFSGGAHNASCLALDWGYPTNGNSSDVLQFVLRYRKNSDTRLETTEPSYTRNTSETNLFLCGLDYFTNYTFSIVAVNKEGEGRVQEKYFQTAEFVPEAVTDLTVHPEVDIKKPRTLSITWKEPVNKHGIIRAYYVIISNSMGIVREIKVLPEHQPYHLQHHLWTENFTIQVFAETKAGNGSRATSSTQIPAGVLPPTQEEIKVEKSMKEHPATSAVAELPASLLCNDSYGRPTGAVPKVYKSWTEDKSLYYVPVKLDHHCKESPGQSFKVLLGGDGNCVKGGEFCNGFLTADTEYRLQAVMCTSAGCTYSPVSSPYRTTRCQMSCTQKEGSSAAAVAAGVVVVLLLAVVGAAAGFFFFRRHRREKERERNDDEAQRCRMEDISRNRPVKLDEFAEHVDHLHRDSNLAFSEEYKTIKELSREYPTNAAELPACKLKNRYTNILPWDHTRVKLIPTDDEEGSDYINANYLPGYTHRREFIAAQGPLPATIDDFWRMVWENRVCIIVMLTQCVEKGKVKCEKYWPEENEAVFHGDLVVQVRSQSVLPDYIIRVIDVKMNQYIYIHDCLVDALVKDSDDEESGADNDDREYLLSLSIVGFDITGCRRTGLKYRQLIDSG</sequence>
<keyword evidence="7" id="KW-1185">Reference proteome</keyword>
<keyword evidence="1" id="KW-0904">Protein phosphatase</keyword>
<dbReference type="InterPro" id="IPR000242">
    <property type="entry name" value="PTP_cat"/>
</dbReference>
<dbReference type="InterPro" id="IPR050713">
    <property type="entry name" value="RTP_Phos/Ushers"/>
</dbReference>
<evidence type="ECO:0000256" key="2">
    <source>
        <dbReference type="SAM" id="MobiDB-lite"/>
    </source>
</evidence>
<dbReference type="PANTHER" id="PTHR46957:SF10">
    <property type="entry name" value="PROTEIN TYROSINE PHOSPHATASE, RECEPTOR TYPE, H"/>
    <property type="match status" value="1"/>
</dbReference>
<dbReference type="PANTHER" id="PTHR46957">
    <property type="entry name" value="CYTOKINE RECEPTOR"/>
    <property type="match status" value="1"/>
</dbReference>
<dbReference type="SMART" id="SM00060">
    <property type="entry name" value="FN3"/>
    <property type="match status" value="6"/>
</dbReference>
<name>A0A2T7P4K0_POMCA</name>
<evidence type="ECO:0000259" key="5">
    <source>
        <dbReference type="PROSITE" id="PS50853"/>
    </source>
</evidence>
<dbReference type="SMART" id="SM00194">
    <property type="entry name" value="PTPc"/>
    <property type="match status" value="1"/>
</dbReference>
<proteinExistence type="predicted"/>
<dbReference type="EMBL" id="PZQS01000006">
    <property type="protein sequence ID" value="PVD28338.1"/>
    <property type="molecule type" value="Genomic_DNA"/>
</dbReference>
<evidence type="ECO:0000313" key="7">
    <source>
        <dbReference type="Proteomes" id="UP000245119"/>
    </source>
</evidence>
<feature type="region of interest" description="Disordered" evidence="2">
    <location>
        <begin position="439"/>
        <end position="458"/>
    </location>
</feature>
<dbReference type="Proteomes" id="UP000245119">
    <property type="component" value="Linkage Group LG6"/>
</dbReference>
<feature type="domain" description="Fibronectin type-III" evidence="5">
    <location>
        <begin position="847"/>
        <end position="947"/>
    </location>
</feature>
<feature type="domain" description="Tyrosine-protein phosphatase" evidence="4">
    <location>
        <begin position="1257"/>
        <end position="1403"/>
    </location>
</feature>
<protein>
    <recommendedName>
        <fullName evidence="8">Protein-tyrosine-phosphatase</fullName>
    </recommendedName>
</protein>
<dbReference type="PROSITE" id="PS50055">
    <property type="entry name" value="TYR_PHOSPHATASE_PTP"/>
    <property type="match status" value="1"/>
</dbReference>
<keyword evidence="3" id="KW-0812">Transmembrane</keyword>
<dbReference type="GO" id="GO:0016020">
    <property type="term" value="C:membrane"/>
    <property type="evidence" value="ECO:0007669"/>
    <property type="project" value="UniProtKB-SubCell"/>
</dbReference>
<dbReference type="Gene3D" id="3.90.190.10">
    <property type="entry name" value="Protein tyrosine phosphatase superfamily"/>
    <property type="match status" value="1"/>
</dbReference>
<dbReference type="InterPro" id="IPR013783">
    <property type="entry name" value="Ig-like_fold"/>
</dbReference>
<gene>
    <name evidence="6" type="ORF">C0Q70_10925</name>
</gene>
<dbReference type="SUPFAM" id="SSF49265">
    <property type="entry name" value="Fibronectin type III"/>
    <property type="match status" value="3"/>
</dbReference>